<dbReference type="InterPro" id="IPR009057">
    <property type="entry name" value="Homeodomain-like_sf"/>
</dbReference>
<dbReference type="Proteomes" id="UP000285523">
    <property type="component" value="Unassembled WGS sequence"/>
</dbReference>
<dbReference type="SUPFAM" id="SSF48498">
    <property type="entry name" value="Tetracyclin repressor-like, C-terminal domain"/>
    <property type="match status" value="1"/>
</dbReference>
<evidence type="ECO:0000313" key="4">
    <source>
        <dbReference type="EMBL" id="RJF69249.1"/>
    </source>
</evidence>
<dbReference type="SUPFAM" id="SSF46689">
    <property type="entry name" value="Homeodomain-like"/>
    <property type="match status" value="1"/>
</dbReference>
<dbReference type="AlphaFoldDB" id="A0A418V0I1"/>
<dbReference type="PANTHER" id="PTHR30328:SF54">
    <property type="entry name" value="HTH-TYPE TRANSCRIPTIONAL REPRESSOR SCO4008"/>
    <property type="match status" value="1"/>
</dbReference>
<dbReference type="EMBL" id="QYYD01000025">
    <property type="protein sequence ID" value="RJF69249.1"/>
    <property type="molecule type" value="Genomic_DNA"/>
</dbReference>
<name>A0A418V0I1_RHOPL</name>
<evidence type="ECO:0000256" key="2">
    <source>
        <dbReference type="PROSITE-ProRule" id="PRU00335"/>
    </source>
</evidence>
<dbReference type="PANTHER" id="PTHR30328">
    <property type="entry name" value="TRANSCRIPTIONAL REPRESSOR"/>
    <property type="match status" value="1"/>
</dbReference>
<evidence type="ECO:0000313" key="5">
    <source>
        <dbReference type="Proteomes" id="UP000285523"/>
    </source>
</evidence>
<gene>
    <name evidence="4" type="ORF">D4Q52_21050</name>
</gene>
<keyword evidence="1 2" id="KW-0238">DNA-binding</keyword>
<dbReference type="InterPro" id="IPR050109">
    <property type="entry name" value="HTH-type_TetR-like_transc_reg"/>
</dbReference>
<reference evidence="4 5" key="1">
    <citation type="submission" date="2018-09" db="EMBL/GenBank/DDBJ databases">
        <title>Draft genome sequence of Rhodopseudomonas palustris 2.1.18.</title>
        <authorList>
            <person name="Robertson S.L."/>
            <person name="Meyer T.E."/>
            <person name="Kyndt J.A."/>
        </authorList>
    </citation>
    <scope>NUCLEOTIDE SEQUENCE [LARGE SCALE GENOMIC DNA]</scope>
    <source>
        <strain evidence="4 5">2.1.18</strain>
    </source>
</reference>
<dbReference type="PRINTS" id="PR00455">
    <property type="entry name" value="HTHTETR"/>
</dbReference>
<dbReference type="GO" id="GO:0003677">
    <property type="term" value="F:DNA binding"/>
    <property type="evidence" value="ECO:0007669"/>
    <property type="project" value="UniProtKB-UniRule"/>
</dbReference>
<organism evidence="4 5">
    <name type="scientific">Rhodopseudomonas palustris</name>
    <dbReference type="NCBI Taxonomy" id="1076"/>
    <lineage>
        <taxon>Bacteria</taxon>
        <taxon>Pseudomonadati</taxon>
        <taxon>Pseudomonadota</taxon>
        <taxon>Alphaproteobacteria</taxon>
        <taxon>Hyphomicrobiales</taxon>
        <taxon>Nitrobacteraceae</taxon>
        <taxon>Rhodopseudomonas</taxon>
    </lineage>
</organism>
<dbReference type="Gene3D" id="1.10.357.10">
    <property type="entry name" value="Tetracycline Repressor, domain 2"/>
    <property type="match status" value="1"/>
</dbReference>
<dbReference type="OrthoDB" id="2356263at2"/>
<dbReference type="InterPro" id="IPR036271">
    <property type="entry name" value="Tet_transcr_reg_TetR-rel_C_sf"/>
</dbReference>
<dbReference type="Pfam" id="PF00440">
    <property type="entry name" value="TetR_N"/>
    <property type="match status" value="1"/>
</dbReference>
<evidence type="ECO:0000256" key="1">
    <source>
        <dbReference type="ARBA" id="ARBA00023125"/>
    </source>
</evidence>
<comment type="caution">
    <text evidence="4">The sequence shown here is derived from an EMBL/GenBank/DDBJ whole genome shotgun (WGS) entry which is preliminary data.</text>
</comment>
<feature type="DNA-binding region" description="H-T-H motif" evidence="2">
    <location>
        <begin position="32"/>
        <end position="51"/>
    </location>
</feature>
<evidence type="ECO:0000259" key="3">
    <source>
        <dbReference type="PROSITE" id="PS50977"/>
    </source>
</evidence>
<dbReference type="InterPro" id="IPR001647">
    <property type="entry name" value="HTH_TetR"/>
</dbReference>
<proteinExistence type="predicted"/>
<dbReference type="Pfam" id="PF17938">
    <property type="entry name" value="TetR_C_29"/>
    <property type="match status" value="1"/>
</dbReference>
<sequence length="230" mass="26426">MARRSSDPARVREKILKLAMEEFARTGFDGARVDRIAERSKVSKNMLYYYFKSKEGLFVAALERMYEEVRDQQRELSVRAHDPIMAMKQLVEHTFSALESNPNAIRLMNEENKQRGRFLRKSKRIRDLYNPLVETISFILERGRAEGVFRPGLDSAVVYMTLSSLCYHYLSNRYTLEIALGKDLDSAASRKTWVEHVGDIVLMYCTTERPATAAPKAAATRQRATFDADA</sequence>
<accession>A0A418V0I1</accession>
<feature type="domain" description="HTH tetR-type" evidence="3">
    <location>
        <begin position="9"/>
        <end position="69"/>
    </location>
</feature>
<dbReference type="PROSITE" id="PS50977">
    <property type="entry name" value="HTH_TETR_2"/>
    <property type="match status" value="1"/>
</dbReference>
<protein>
    <submittedName>
        <fullName evidence="4">TetR/AcrR family transcriptional regulator</fullName>
    </submittedName>
</protein>
<dbReference type="InterPro" id="IPR041474">
    <property type="entry name" value="NicS_C"/>
</dbReference>